<gene>
    <name evidence="1" type="ORF">SAMN00790413_03672</name>
</gene>
<sequence length="51" mass="5514">MGGGRVTVSDQTLATLLHAIWMQGPLTMEQIMDLTPEVTLLERAFQSSAAP</sequence>
<dbReference type="AlphaFoldDB" id="A0A1W1UYA8"/>
<organism evidence="1 2">
    <name type="scientific">Deinococcus hopiensis KR-140</name>
    <dbReference type="NCBI Taxonomy" id="695939"/>
    <lineage>
        <taxon>Bacteria</taxon>
        <taxon>Thermotogati</taxon>
        <taxon>Deinococcota</taxon>
        <taxon>Deinococci</taxon>
        <taxon>Deinococcales</taxon>
        <taxon>Deinococcaceae</taxon>
        <taxon>Deinococcus</taxon>
    </lineage>
</organism>
<keyword evidence="2" id="KW-1185">Reference proteome</keyword>
<name>A0A1W1UYA8_9DEIO</name>
<evidence type="ECO:0000313" key="1">
    <source>
        <dbReference type="EMBL" id="SMB86066.1"/>
    </source>
</evidence>
<reference evidence="1 2" key="1">
    <citation type="submission" date="2017-04" db="EMBL/GenBank/DDBJ databases">
        <authorList>
            <person name="Afonso C.L."/>
            <person name="Miller P.J."/>
            <person name="Scott M.A."/>
            <person name="Spackman E."/>
            <person name="Goraichik I."/>
            <person name="Dimitrov K.M."/>
            <person name="Suarez D.L."/>
            <person name="Swayne D.E."/>
        </authorList>
    </citation>
    <scope>NUCLEOTIDE SEQUENCE [LARGE SCALE GENOMIC DNA]</scope>
    <source>
        <strain evidence="1 2">KR-140</strain>
    </source>
</reference>
<dbReference type="Proteomes" id="UP000192582">
    <property type="component" value="Unassembled WGS sequence"/>
</dbReference>
<dbReference type="EMBL" id="FWWU01000008">
    <property type="protein sequence ID" value="SMB86066.1"/>
    <property type="molecule type" value="Genomic_DNA"/>
</dbReference>
<proteinExistence type="predicted"/>
<evidence type="ECO:0000313" key="2">
    <source>
        <dbReference type="Proteomes" id="UP000192582"/>
    </source>
</evidence>
<protein>
    <submittedName>
        <fullName evidence="1">Uncharacterized protein</fullName>
    </submittedName>
</protein>
<accession>A0A1W1UYA8</accession>